<dbReference type="Pfam" id="PF07728">
    <property type="entry name" value="AAA_5"/>
    <property type="match status" value="1"/>
</dbReference>
<dbReference type="InterPro" id="IPR052934">
    <property type="entry name" value="Methyl-DNA_Rec/Restrict_Enz"/>
</dbReference>
<dbReference type="SUPFAM" id="SSF52540">
    <property type="entry name" value="P-loop containing nucleoside triphosphate hydrolases"/>
    <property type="match status" value="1"/>
</dbReference>
<organism evidence="3 4">
    <name type="scientific">Janibacter terrae</name>
    <dbReference type="NCBI Taxonomy" id="103817"/>
    <lineage>
        <taxon>Bacteria</taxon>
        <taxon>Bacillati</taxon>
        <taxon>Actinomycetota</taxon>
        <taxon>Actinomycetes</taxon>
        <taxon>Micrococcales</taxon>
        <taxon>Intrasporangiaceae</taxon>
        <taxon>Janibacter</taxon>
    </lineage>
</organism>
<dbReference type="InterPro" id="IPR027417">
    <property type="entry name" value="P-loop_NTPase"/>
</dbReference>
<dbReference type="Gene3D" id="3.40.50.300">
    <property type="entry name" value="P-loop containing nucleotide triphosphate hydrolases"/>
    <property type="match status" value="1"/>
</dbReference>
<dbReference type="EMBL" id="CP104874">
    <property type="protein sequence ID" value="WWF05248.1"/>
    <property type="molecule type" value="Genomic_DNA"/>
</dbReference>
<gene>
    <name evidence="3" type="ORF">N5P18_16595</name>
</gene>
<feature type="region of interest" description="Disordered" evidence="1">
    <location>
        <begin position="502"/>
        <end position="539"/>
    </location>
</feature>
<dbReference type="InterPro" id="IPR011704">
    <property type="entry name" value="ATPase_dyneun-rel_AAA"/>
</dbReference>
<dbReference type="Proteomes" id="UP001381003">
    <property type="component" value="Chromosome"/>
</dbReference>
<name>A0ABZ2FD54_9MICO</name>
<evidence type="ECO:0000259" key="2">
    <source>
        <dbReference type="SMART" id="SM00382"/>
    </source>
</evidence>
<sequence length="539" mass="58433">MTTTTEAIDALQVFKNVILEGPPGTGKSFSVASIANAWPRPIGTNDDDERAAGNGSWVVTFHPSTSYEEFVEGIRYNPKPSDPGDPHSKALGFELRPGVFRKWIEAARAQPDRDFLVLIDEVNRANVSKVLGDLLLGLEASKRLRHDPTCTRTDKVHETCWSDGVTTQLPYSNELLGVPSNLYVLGTMNTSDRSIAPLDAALRRRFAFVRVEPLSGTDLTEALKAALPEAGPAVERSAAALDSLNDALRHALGPDAMLGHSFLFDVAAKPGRFQFWMQVNDGCVTWGQLQTTKPFANALLAAVGVDTPLDTRGTSAELTIRYGDTTYTNVRLENPTSGNVRFGGNNSGIPFKDMNDGITVWTPTGISRVELEYIPHDAARSQLADYRERSAIDYSSPARGLGRVWSTEGSSYDDTERMVWRYAILPQLIETVSQAFSLDLMSPAVRQDWLDANLTPAVAKEVATALASFESFLNNHLGLKISPTGHGLAASLVIEAFEPAREDEVLTSPAEDPGTDAVADTQPEGEPATANHQNNAGLP</sequence>
<dbReference type="SMART" id="SM00382">
    <property type="entry name" value="AAA"/>
    <property type="match status" value="1"/>
</dbReference>
<feature type="compositionally biased region" description="Polar residues" evidence="1">
    <location>
        <begin position="530"/>
        <end position="539"/>
    </location>
</feature>
<accession>A0ABZ2FD54</accession>
<protein>
    <submittedName>
        <fullName evidence="3">AAA family ATPase</fullName>
    </submittedName>
</protein>
<dbReference type="RefSeq" id="WP_338538285.1">
    <property type="nucleotide sequence ID" value="NZ_CP104874.1"/>
</dbReference>
<feature type="domain" description="AAA+ ATPase" evidence="2">
    <location>
        <begin position="13"/>
        <end position="216"/>
    </location>
</feature>
<evidence type="ECO:0000313" key="4">
    <source>
        <dbReference type="Proteomes" id="UP001381003"/>
    </source>
</evidence>
<keyword evidence="4" id="KW-1185">Reference proteome</keyword>
<evidence type="ECO:0000313" key="3">
    <source>
        <dbReference type="EMBL" id="WWF05248.1"/>
    </source>
</evidence>
<evidence type="ECO:0000256" key="1">
    <source>
        <dbReference type="SAM" id="MobiDB-lite"/>
    </source>
</evidence>
<dbReference type="InterPro" id="IPR003593">
    <property type="entry name" value="AAA+_ATPase"/>
</dbReference>
<dbReference type="PANTHER" id="PTHR37291:SF1">
    <property type="entry name" value="TYPE IV METHYL-DIRECTED RESTRICTION ENZYME ECOKMCRB SUBUNIT"/>
    <property type="match status" value="1"/>
</dbReference>
<proteinExistence type="predicted"/>
<dbReference type="PANTHER" id="PTHR37291">
    <property type="entry name" value="5-METHYLCYTOSINE-SPECIFIC RESTRICTION ENZYME B"/>
    <property type="match status" value="1"/>
</dbReference>
<reference evidence="3 4" key="1">
    <citation type="submission" date="2022-09" db="EMBL/GenBank/DDBJ databases">
        <title>Complete genome sequence of Janibacter terrae strain COS04-44, PCL-degrading bacteria isolated from oil spilled coast.</title>
        <authorList>
            <person name="Park H."/>
            <person name="Kim J.Y."/>
            <person name="An S.H."/>
            <person name="Lee C.M."/>
            <person name="Weon H.-Y."/>
        </authorList>
    </citation>
    <scope>NUCLEOTIDE SEQUENCE [LARGE SCALE GENOMIC DNA]</scope>
    <source>
        <strain evidence="3 4">COS04-44</strain>
    </source>
</reference>